<dbReference type="PANTHER" id="PTHR46976">
    <property type="entry name" value="PROTEIN ARABIDILLO 1"/>
    <property type="match status" value="1"/>
</dbReference>
<feature type="coiled-coil region" evidence="2">
    <location>
        <begin position="299"/>
        <end position="326"/>
    </location>
</feature>
<dbReference type="EMBL" id="HBKN01011705">
    <property type="protein sequence ID" value="CAE2281771.1"/>
    <property type="molecule type" value="Transcribed_RNA"/>
</dbReference>
<name>A0A7S4K2J7_GUITH</name>
<dbReference type="SMART" id="SM00185">
    <property type="entry name" value="ARM"/>
    <property type="match status" value="4"/>
</dbReference>
<protein>
    <submittedName>
        <fullName evidence="4">Uncharacterized protein</fullName>
    </submittedName>
</protein>
<dbReference type="InterPro" id="IPR016024">
    <property type="entry name" value="ARM-type_fold"/>
</dbReference>
<dbReference type="AlphaFoldDB" id="A0A7S4K2J7"/>
<evidence type="ECO:0000256" key="2">
    <source>
        <dbReference type="SAM" id="Coils"/>
    </source>
</evidence>
<dbReference type="InterPro" id="IPR011989">
    <property type="entry name" value="ARM-like"/>
</dbReference>
<dbReference type="SUPFAM" id="SSF48371">
    <property type="entry name" value="ARM repeat"/>
    <property type="match status" value="1"/>
</dbReference>
<gene>
    <name evidence="4" type="ORF">GTHE00462_LOCUS9220</name>
</gene>
<keyword evidence="2" id="KW-0175">Coiled coil</keyword>
<reference evidence="4" key="1">
    <citation type="submission" date="2021-01" db="EMBL/GenBank/DDBJ databases">
        <authorList>
            <person name="Corre E."/>
            <person name="Pelletier E."/>
            <person name="Niang G."/>
            <person name="Scheremetjew M."/>
            <person name="Finn R."/>
            <person name="Kale V."/>
            <person name="Holt S."/>
            <person name="Cochrane G."/>
            <person name="Meng A."/>
            <person name="Brown T."/>
            <person name="Cohen L."/>
        </authorList>
    </citation>
    <scope>NUCLEOTIDE SEQUENCE</scope>
    <source>
        <strain evidence="4">CCMP 2712</strain>
    </source>
</reference>
<evidence type="ECO:0000256" key="1">
    <source>
        <dbReference type="PROSITE-ProRule" id="PRU00259"/>
    </source>
</evidence>
<feature type="repeat" description="ARM" evidence="1">
    <location>
        <begin position="341"/>
        <end position="373"/>
    </location>
</feature>
<evidence type="ECO:0000256" key="3">
    <source>
        <dbReference type="SAM" id="MobiDB-lite"/>
    </source>
</evidence>
<evidence type="ECO:0000313" key="4">
    <source>
        <dbReference type="EMBL" id="CAE2281771.1"/>
    </source>
</evidence>
<accession>A0A7S4K2J7</accession>
<feature type="compositionally biased region" description="Polar residues" evidence="3">
    <location>
        <begin position="396"/>
        <end position="420"/>
    </location>
</feature>
<sequence>MYDLAVVGTIDEIGRSDCCVSRFSMPVYKDSSMQTDNFLRVLSSSSYNSMSCTNNEGYESDTSVFLRKSGFSKRTLEKNIEIERLQEKIVHSERQHKECIAHLQDELTRCHARLRERLATDGQFEELMGLGGRGDFRSFGMLRVYENMALNILSVKPNFQETVSKDAYAMLFSWCYKSWLTQDLARNIAGGIRILSRDKELKNDLLDCGALEAMIQIIKSFQKTKAFAALEHALASISNFCIKNSIARQVLVQTEGIRILIEYVDDNYPPAVIEKACSALAHMSCGIGLKDEIAQHGGIEAAVAVCNKAENNMKAIEEAIRFLRNIAHKSDSNCLRMYRCGGVNALIQIIGSCRKESVLYQAEAALSNVATNEFCRAELKRKYGWTKEKYYDRNASLSSPHASVTSPLNKPNSPSPIHSNKQSRRRVFFSSDG</sequence>
<dbReference type="PANTHER" id="PTHR46976:SF1">
    <property type="entry name" value="PROTEIN ARABIDILLO 1"/>
    <property type="match status" value="1"/>
</dbReference>
<dbReference type="PROSITE" id="PS50176">
    <property type="entry name" value="ARM_REPEAT"/>
    <property type="match status" value="1"/>
</dbReference>
<organism evidence="4">
    <name type="scientific">Guillardia theta</name>
    <name type="common">Cryptophyte</name>
    <name type="synonym">Cryptomonas phi</name>
    <dbReference type="NCBI Taxonomy" id="55529"/>
    <lineage>
        <taxon>Eukaryota</taxon>
        <taxon>Cryptophyceae</taxon>
        <taxon>Pyrenomonadales</taxon>
        <taxon>Geminigeraceae</taxon>
        <taxon>Guillardia</taxon>
    </lineage>
</organism>
<proteinExistence type="predicted"/>
<feature type="region of interest" description="Disordered" evidence="3">
    <location>
        <begin position="396"/>
        <end position="433"/>
    </location>
</feature>
<dbReference type="Gene3D" id="1.25.10.10">
    <property type="entry name" value="Leucine-rich Repeat Variant"/>
    <property type="match status" value="2"/>
</dbReference>
<dbReference type="InterPro" id="IPR000225">
    <property type="entry name" value="Armadillo"/>
</dbReference>